<keyword evidence="2" id="KW-1185">Reference proteome</keyword>
<gene>
    <name evidence="1" type="ORF">H5410_055430</name>
</gene>
<evidence type="ECO:0000313" key="1">
    <source>
        <dbReference type="EMBL" id="KAG5575296.1"/>
    </source>
</evidence>
<accession>A0A9J5WJU9</accession>
<evidence type="ECO:0000313" key="2">
    <source>
        <dbReference type="Proteomes" id="UP000824120"/>
    </source>
</evidence>
<organism evidence="1 2">
    <name type="scientific">Solanum commersonii</name>
    <name type="common">Commerson's wild potato</name>
    <name type="synonym">Commerson's nightshade</name>
    <dbReference type="NCBI Taxonomy" id="4109"/>
    <lineage>
        <taxon>Eukaryota</taxon>
        <taxon>Viridiplantae</taxon>
        <taxon>Streptophyta</taxon>
        <taxon>Embryophyta</taxon>
        <taxon>Tracheophyta</taxon>
        <taxon>Spermatophyta</taxon>
        <taxon>Magnoliopsida</taxon>
        <taxon>eudicotyledons</taxon>
        <taxon>Gunneridae</taxon>
        <taxon>Pentapetalae</taxon>
        <taxon>asterids</taxon>
        <taxon>lamiids</taxon>
        <taxon>Solanales</taxon>
        <taxon>Solanaceae</taxon>
        <taxon>Solanoideae</taxon>
        <taxon>Solaneae</taxon>
        <taxon>Solanum</taxon>
    </lineage>
</organism>
<dbReference type="OrthoDB" id="1210636at2759"/>
<protein>
    <submittedName>
        <fullName evidence="1">Uncharacterized protein</fullName>
    </submittedName>
</protein>
<dbReference type="Proteomes" id="UP000824120">
    <property type="component" value="Chromosome 11"/>
</dbReference>
<dbReference type="AlphaFoldDB" id="A0A9J5WJU9"/>
<dbReference type="PANTHER" id="PTHR36617">
    <property type="entry name" value="PROTEIN, PUTATIVE-RELATED"/>
    <property type="match status" value="1"/>
</dbReference>
<dbReference type="EMBL" id="JACXVP010000011">
    <property type="protein sequence ID" value="KAG5575296.1"/>
    <property type="molecule type" value="Genomic_DNA"/>
</dbReference>
<dbReference type="PANTHER" id="PTHR36617:SF16">
    <property type="entry name" value="OS04G0516500 PROTEIN"/>
    <property type="match status" value="1"/>
</dbReference>
<proteinExistence type="predicted"/>
<comment type="caution">
    <text evidence="1">The sequence shown here is derived from an EMBL/GenBank/DDBJ whole genome shotgun (WGS) entry which is preliminary data.</text>
</comment>
<sequence length="214" mass="25368">MAMTEKSPRASGARFKTRSDKSAKALKMKWLWKYANDKHLSVWALWDDFKNKTKVKVKNGEKTSFWGDDWQEMVVLRNIYPHICNFMLNQQRTIAEMWTPDGWEISFRRQGSDRGTFKVGKAYRWLNNHNQQNVNWPWKIIWKLYVPDVFFVENKQKLLDICSVTARSQKAFKARKKLGFRQEAEIGGESYQPAYGGQFGRREMLGVLRTYRIV</sequence>
<name>A0A9J5WJU9_SOLCO</name>
<reference evidence="1 2" key="1">
    <citation type="submission" date="2020-09" db="EMBL/GenBank/DDBJ databases">
        <title>De no assembly of potato wild relative species, Solanum commersonii.</title>
        <authorList>
            <person name="Cho K."/>
        </authorList>
    </citation>
    <scope>NUCLEOTIDE SEQUENCE [LARGE SCALE GENOMIC DNA]</scope>
    <source>
        <strain evidence="1">LZ3.2</strain>
        <tissue evidence="1">Leaf</tissue>
    </source>
</reference>